<keyword evidence="8" id="KW-1185">Reference proteome</keyword>
<accession>A0A1M7YHL8</accession>
<sequence length="170" mass="18337">MGRLIPPEPLSPAHCVGNFDCGITSLNLWIRHQALKNEASGASRTFVVCQENEVVAYYALATGSIIRQKAPGKIRRAMPDPIPVMVLGRLAVALGTQGGGLGGGLLKDAILRTYNVSLQVGVRALLAHALSEDAKAFYLRHGFIESPIEPMTLMLNLQEVQNTLEKNIHG</sequence>
<evidence type="ECO:0000256" key="1">
    <source>
        <dbReference type="ARBA" id="ARBA00022491"/>
    </source>
</evidence>
<dbReference type="OrthoDB" id="9799147at2"/>
<dbReference type="PANTHER" id="PTHR36449:SF1">
    <property type="entry name" value="ACETYLTRANSFERASE"/>
    <property type="match status" value="1"/>
</dbReference>
<dbReference type="InterPro" id="IPR016181">
    <property type="entry name" value="Acyl_CoA_acyltransferase"/>
</dbReference>
<dbReference type="SUPFAM" id="SSF55729">
    <property type="entry name" value="Acyl-CoA N-acyltransferases (Nat)"/>
    <property type="match status" value="1"/>
</dbReference>
<protein>
    <submittedName>
        <fullName evidence="7">Acetyltransferase (GNAT) domain-containing protein</fullName>
    </submittedName>
</protein>
<evidence type="ECO:0000256" key="5">
    <source>
        <dbReference type="ARBA" id="ARBA00049880"/>
    </source>
</evidence>
<dbReference type="Proteomes" id="UP000184603">
    <property type="component" value="Unassembled WGS sequence"/>
</dbReference>
<keyword evidence="3 7" id="KW-0808">Transferase</keyword>
<evidence type="ECO:0000259" key="6">
    <source>
        <dbReference type="Pfam" id="PF13508"/>
    </source>
</evidence>
<organism evidence="7 8">
    <name type="scientific">Desulfopila aestuarii DSM 18488</name>
    <dbReference type="NCBI Taxonomy" id="1121416"/>
    <lineage>
        <taxon>Bacteria</taxon>
        <taxon>Pseudomonadati</taxon>
        <taxon>Thermodesulfobacteriota</taxon>
        <taxon>Desulfobulbia</taxon>
        <taxon>Desulfobulbales</taxon>
        <taxon>Desulfocapsaceae</taxon>
        <taxon>Desulfopila</taxon>
    </lineage>
</organism>
<dbReference type="STRING" id="1121416.SAMN02745220_04366"/>
<dbReference type="PANTHER" id="PTHR36449">
    <property type="entry name" value="ACETYLTRANSFERASE-RELATED"/>
    <property type="match status" value="1"/>
</dbReference>
<evidence type="ECO:0000256" key="3">
    <source>
        <dbReference type="ARBA" id="ARBA00022679"/>
    </source>
</evidence>
<name>A0A1M7YHL8_9BACT</name>
<reference evidence="7 8" key="1">
    <citation type="submission" date="2016-12" db="EMBL/GenBank/DDBJ databases">
        <authorList>
            <person name="Song W.-J."/>
            <person name="Kurnit D.M."/>
        </authorList>
    </citation>
    <scope>NUCLEOTIDE SEQUENCE [LARGE SCALE GENOMIC DNA]</scope>
    <source>
        <strain evidence="7 8">DSM 18488</strain>
    </source>
</reference>
<gene>
    <name evidence="7" type="ORF">SAMN02745220_04366</name>
</gene>
<dbReference type="Pfam" id="PF13508">
    <property type="entry name" value="Acetyltransf_7"/>
    <property type="match status" value="1"/>
</dbReference>
<evidence type="ECO:0000313" key="7">
    <source>
        <dbReference type="EMBL" id="SHO52093.1"/>
    </source>
</evidence>
<dbReference type="RefSeq" id="WP_073615777.1">
    <property type="nucleotide sequence ID" value="NZ_FRFE01000031.1"/>
</dbReference>
<comment type="catalytic activity">
    <reaction evidence="5">
        <text>glycyl-tRNA(Gly) + acetyl-CoA = N-acetylglycyl-tRNA(Gly) + CoA + H(+)</text>
        <dbReference type="Rhea" id="RHEA:81867"/>
        <dbReference type="Rhea" id="RHEA-COMP:9683"/>
        <dbReference type="Rhea" id="RHEA-COMP:19766"/>
        <dbReference type="ChEBI" id="CHEBI:15378"/>
        <dbReference type="ChEBI" id="CHEBI:57287"/>
        <dbReference type="ChEBI" id="CHEBI:57288"/>
        <dbReference type="ChEBI" id="CHEBI:78522"/>
        <dbReference type="ChEBI" id="CHEBI:232036"/>
    </reaction>
</comment>
<keyword evidence="4" id="KW-0012">Acyltransferase</keyword>
<keyword evidence="2" id="KW-1277">Toxin-antitoxin system</keyword>
<evidence type="ECO:0000256" key="4">
    <source>
        <dbReference type="ARBA" id="ARBA00023315"/>
    </source>
</evidence>
<dbReference type="GO" id="GO:0016747">
    <property type="term" value="F:acyltransferase activity, transferring groups other than amino-acyl groups"/>
    <property type="evidence" value="ECO:0007669"/>
    <property type="project" value="InterPro"/>
</dbReference>
<dbReference type="EMBL" id="FRFE01000031">
    <property type="protein sequence ID" value="SHO52093.1"/>
    <property type="molecule type" value="Genomic_DNA"/>
</dbReference>
<evidence type="ECO:0000313" key="8">
    <source>
        <dbReference type="Proteomes" id="UP000184603"/>
    </source>
</evidence>
<evidence type="ECO:0000256" key="2">
    <source>
        <dbReference type="ARBA" id="ARBA00022649"/>
    </source>
</evidence>
<dbReference type="InterPro" id="IPR000182">
    <property type="entry name" value="GNAT_dom"/>
</dbReference>
<dbReference type="Gene3D" id="3.40.630.30">
    <property type="match status" value="1"/>
</dbReference>
<dbReference type="AlphaFoldDB" id="A0A1M7YHL8"/>
<keyword evidence="1" id="KW-0678">Repressor</keyword>
<proteinExistence type="predicted"/>
<feature type="domain" description="N-acetyltransferase" evidence="6">
    <location>
        <begin position="43"/>
        <end position="145"/>
    </location>
</feature>